<dbReference type="Pfam" id="PF01557">
    <property type="entry name" value="FAA_hydrolase"/>
    <property type="match status" value="1"/>
</dbReference>
<dbReference type="Gene3D" id="3.90.850.10">
    <property type="entry name" value="Fumarylacetoacetase-like, C-terminal domain"/>
    <property type="match status" value="1"/>
</dbReference>
<protein>
    <submittedName>
        <fullName evidence="3">10417_t:CDS:1</fullName>
    </submittedName>
</protein>
<dbReference type="InterPro" id="IPR011234">
    <property type="entry name" value="Fumarylacetoacetase-like_C"/>
</dbReference>
<comment type="similarity">
    <text evidence="1">Belongs to the FAH family.</text>
</comment>
<dbReference type="OrthoDB" id="74910at2759"/>
<evidence type="ECO:0000259" key="2">
    <source>
        <dbReference type="Pfam" id="PF01557"/>
    </source>
</evidence>
<name>A0A9N8V1V3_9GLOM</name>
<dbReference type="GO" id="GO:0003824">
    <property type="term" value="F:catalytic activity"/>
    <property type="evidence" value="ECO:0007669"/>
    <property type="project" value="InterPro"/>
</dbReference>
<evidence type="ECO:0000256" key="1">
    <source>
        <dbReference type="ARBA" id="ARBA00010211"/>
    </source>
</evidence>
<organism evidence="3 4">
    <name type="scientific">Diversispora eburnea</name>
    <dbReference type="NCBI Taxonomy" id="1213867"/>
    <lineage>
        <taxon>Eukaryota</taxon>
        <taxon>Fungi</taxon>
        <taxon>Fungi incertae sedis</taxon>
        <taxon>Mucoromycota</taxon>
        <taxon>Glomeromycotina</taxon>
        <taxon>Glomeromycetes</taxon>
        <taxon>Diversisporales</taxon>
        <taxon>Diversisporaceae</taxon>
        <taxon>Diversispora</taxon>
    </lineage>
</organism>
<dbReference type="Proteomes" id="UP000789706">
    <property type="component" value="Unassembled WGS sequence"/>
</dbReference>
<dbReference type="SUPFAM" id="SSF56529">
    <property type="entry name" value="FAH"/>
    <property type="match status" value="1"/>
</dbReference>
<dbReference type="InterPro" id="IPR036663">
    <property type="entry name" value="Fumarylacetoacetase_C_sf"/>
</dbReference>
<reference evidence="3" key="1">
    <citation type="submission" date="2021-06" db="EMBL/GenBank/DDBJ databases">
        <authorList>
            <person name="Kallberg Y."/>
            <person name="Tangrot J."/>
            <person name="Rosling A."/>
        </authorList>
    </citation>
    <scope>NUCLEOTIDE SEQUENCE</scope>
    <source>
        <strain evidence="3">AZ414A</strain>
    </source>
</reference>
<dbReference type="AlphaFoldDB" id="A0A9N8V1V3"/>
<evidence type="ECO:0000313" key="4">
    <source>
        <dbReference type="Proteomes" id="UP000789706"/>
    </source>
</evidence>
<dbReference type="EMBL" id="CAJVPK010000018">
    <property type="protein sequence ID" value="CAG8433711.1"/>
    <property type="molecule type" value="Genomic_DNA"/>
</dbReference>
<accession>A0A9N8V1V3</accession>
<comment type="caution">
    <text evidence="3">The sequence shown here is derived from an EMBL/GenBank/DDBJ whole genome shotgun (WGS) entry which is preliminary data.</text>
</comment>
<feature type="domain" description="Fumarylacetoacetase-like C-terminal" evidence="2">
    <location>
        <begin position="4"/>
        <end position="40"/>
    </location>
</feature>
<gene>
    <name evidence="3" type="ORF">DEBURN_LOCUS544</name>
</gene>
<sequence>MKRGLPWSAAKGFDTFTPIGEFIPKEKINDSKNVDLWLKVFRKLDNI</sequence>
<evidence type="ECO:0000313" key="3">
    <source>
        <dbReference type="EMBL" id="CAG8433711.1"/>
    </source>
</evidence>
<keyword evidence="4" id="KW-1185">Reference proteome</keyword>
<proteinExistence type="inferred from homology"/>